<reference evidence="3" key="1">
    <citation type="submission" date="2022-11" db="UniProtKB">
        <authorList>
            <consortium name="WormBaseParasite"/>
        </authorList>
    </citation>
    <scope>IDENTIFICATION</scope>
</reference>
<dbReference type="WBParaSite" id="Gr19_v10_g8837.t1">
    <property type="protein sequence ID" value="Gr19_v10_g8837.t1"/>
    <property type="gene ID" value="Gr19_v10_g8837"/>
</dbReference>
<keyword evidence="2" id="KW-1185">Reference proteome</keyword>
<name>A0A914IC49_GLORO</name>
<organism evidence="2 3">
    <name type="scientific">Globodera rostochiensis</name>
    <name type="common">Golden nematode worm</name>
    <name type="synonym">Heterodera rostochiensis</name>
    <dbReference type="NCBI Taxonomy" id="31243"/>
    <lineage>
        <taxon>Eukaryota</taxon>
        <taxon>Metazoa</taxon>
        <taxon>Ecdysozoa</taxon>
        <taxon>Nematoda</taxon>
        <taxon>Chromadorea</taxon>
        <taxon>Rhabditida</taxon>
        <taxon>Tylenchina</taxon>
        <taxon>Tylenchomorpha</taxon>
        <taxon>Tylenchoidea</taxon>
        <taxon>Heteroderidae</taxon>
        <taxon>Heteroderinae</taxon>
        <taxon>Globodera</taxon>
    </lineage>
</organism>
<sequence length="361" mass="39904">MAQLAPLLKPKVVSPFGWKSPPSSSLPVPEFPGAGDELQCHLNSLSAVASRYSLSLLFLKQKLFVTSPMDSQLCAAATSADGLGQQLVLRPANWQISPKLEQSIYWGIDRIFVDLDWSQNRFSQNPEVIQVQHTPMPSKEMAIEYLRHILDNAICIRRLDLNIKVSTNTVVNDILDVLSNHGKVQLEELFVRRRYVGSKFSGLAQLIRSNAKTLKQIGKIGLGEAIKSLSEEVRLERLSLINFDLVEQDERLDSEELALNSRFYIRRLAGLGDQNACSQYAPPVQGQKSPSDDAKWSGHQGPGTSPPVVADDATNSAALEEFEVEKQDLITGRQLEKRARVLSNYAPDFSGDGYNSVAAAC</sequence>
<proteinExistence type="predicted"/>
<accession>A0A914IC49</accession>
<protein>
    <submittedName>
        <fullName evidence="3">Uncharacterized protein</fullName>
    </submittedName>
</protein>
<evidence type="ECO:0000313" key="2">
    <source>
        <dbReference type="Proteomes" id="UP000887572"/>
    </source>
</evidence>
<evidence type="ECO:0000313" key="3">
    <source>
        <dbReference type="WBParaSite" id="Gr19_v10_g8837.t1"/>
    </source>
</evidence>
<dbReference type="Proteomes" id="UP000887572">
    <property type="component" value="Unplaced"/>
</dbReference>
<evidence type="ECO:0000256" key="1">
    <source>
        <dbReference type="SAM" id="MobiDB-lite"/>
    </source>
</evidence>
<dbReference type="AlphaFoldDB" id="A0A914IC49"/>
<feature type="region of interest" description="Disordered" evidence="1">
    <location>
        <begin position="279"/>
        <end position="311"/>
    </location>
</feature>